<proteinExistence type="predicted"/>
<evidence type="ECO:0000313" key="1">
    <source>
        <dbReference type="EMBL" id="MDX8417376.1"/>
    </source>
</evidence>
<sequence length="81" mass="9790">MEYLKITSGRNFSFHNREFHVADLPKQDQTDGNKYMIQEVMKDGSYNLCFNELNWDLLKFPTIKEARRFVSYEEWCIKSML</sequence>
<reference evidence="1 2" key="1">
    <citation type="submission" date="2022-03" db="EMBL/GenBank/DDBJ databases">
        <title>Novel taxa within the pig intestine.</title>
        <authorList>
            <person name="Wylensek D."/>
            <person name="Bishof K."/>
            <person name="Afrizal A."/>
            <person name="Clavel T."/>
        </authorList>
    </citation>
    <scope>NUCLEOTIDE SEQUENCE [LARGE SCALE GENOMIC DNA]</scope>
    <source>
        <strain evidence="1 2">Cla-KB-P134</strain>
    </source>
</reference>
<keyword evidence="2" id="KW-1185">Reference proteome</keyword>
<gene>
    <name evidence="1" type="ORF">MOZ64_05915</name>
</gene>
<dbReference type="Proteomes" id="UP001285244">
    <property type="component" value="Unassembled WGS sequence"/>
</dbReference>
<dbReference type="EMBL" id="JALBUS010000007">
    <property type="protein sequence ID" value="MDX8417376.1"/>
    <property type="molecule type" value="Genomic_DNA"/>
</dbReference>
<evidence type="ECO:0000313" key="2">
    <source>
        <dbReference type="Proteomes" id="UP001285244"/>
    </source>
</evidence>
<dbReference type="RefSeq" id="WP_320325672.1">
    <property type="nucleotide sequence ID" value="NZ_JALBUS010000007.1"/>
</dbReference>
<accession>A0ABU4WLD5</accession>
<protein>
    <submittedName>
        <fullName evidence="1">Uncharacterized protein</fullName>
    </submittedName>
</protein>
<comment type="caution">
    <text evidence="1">The sequence shown here is derived from an EMBL/GenBank/DDBJ whole genome shotgun (WGS) entry which is preliminary data.</text>
</comment>
<organism evidence="1 2">
    <name type="scientific">Absicoccus intestinalis</name>
    <dbReference type="NCBI Taxonomy" id="2926319"/>
    <lineage>
        <taxon>Bacteria</taxon>
        <taxon>Bacillati</taxon>
        <taxon>Bacillota</taxon>
        <taxon>Erysipelotrichia</taxon>
        <taxon>Erysipelotrichales</taxon>
        <taxon>Erysipelotrichaceae</taxon>
        <taxon>Absicoccus</taxon>
    </lineage>
</organism>
<name>A0ABU4WLD5_9FIRM</name>